<feature type="compositionally biased region" description="Basic and acidic residues" evidence="2">
    <location>
        <begin position="305"/>
        <end position="325"/>
    </location>
</feature>
<dbReference type="RefSeq" id="WP_394458901.1">
    <property type="nucleotide sequence ID" value="NZ_JBIGHZ010000002.1"/>
</dbReference>
<dbReference type="EMBL" id="JBIGHZ010000002">
    <property type="protein sequence ID" value="MFG6447495.1"/>
    <property type="molecule type" value="Genomic_DNA"/>
</dbReference>
<dbReference type="PANTHER" id="PTHR21621">
    <property type="entry name" value="RIBOSOMAL PROTEIN S6 MODIFICATION PROTEIN"/>
    <property type="match status" value="1"/>
</dbReference>
<name>A0ABW7FT40_9BURK</name>
<proteinExistence type="predicted"/>
<dbReference type="PROSITE" id="PS50975">
    <property type="entry name" value="ATP_GRASP"/>
    <property type="match status" value="1"/>
</dbReference>
<organism evidence="4 5">
    <name type="scientific">Roseateles rivi</name>
    <dbReference type="NCBI Taxonomy" id="3299028"/>
    <lineage>
        <taxon>Bacteria</taxon>
        <taxon>Pseudomonadati</taxon>
        <taxon>Pseudomonadota</taxon>
        <taxon>Betaproteobacteria</taxon>
        <taxon>Burkholderiales</taxon>
        <taxon>Sphaerotilaceae</taxon>
        <taxon>Roseateles</taxon>
    </lineage>
</organism>
<comment type="caution">
    <text evidence="4">The sequence shown here is derived from an EMBL/GenBank/DDBJ whole genome shotgun (WGS) entry which is preliminary data.</text>
</comment>
<feature type="region of interest" description="Disordered" evidence="2">
    <location>
        <begin position="300"/>
        <end position="333"/>
    </location>
</feature>
<dbReference type="Gene3D" id="3.30.470.20">
    <property type="entry name" value="ATP-grasp fold, B domain"/>
    <property type="match status" value="1"/>
</dbReference>
<keyword evidence="1" id="KW-0067">ATP-binding</keyword>
<protein>
    <submittedName>
        <fullName evidence="4">RimK family alpha-L-glutamate ligase</fullName>
    </submittedName>
</protein>
<evidence type="ECO:0000256" key="1">
    <source>
        <dbReference type="PROSITE-ProRule" id="PRU00409"/>
    </source>
</evidence>
<dbReference type="SUPFAM" id="SSF56059">
    <property type="entry name" value="Glutathione synthetase ATP-binding domain-like"/>
    <property type="match status" value="1"/>
</dbReference>
<accession>A0ABW7FT40</accession>
<reference evidence="4 5" key="1">
    <citation type="submission" date="2024-08" db="EMBL/GenBank/DDBJ databases">
        <authorList>
            <person name="Lu H."/>
        </authorList>
    </citation>
    <scope>NUCLEOTIDE SEQUENCE [LARGE SCALE GENOMIC DNA]</scope>
    <source>
        <strain evidence="4 5">BYS180W</strain>
    </source>
</reference>
<dbReference type="Pfam" id="PF08443">
    <property type="entry name" value="RimK"/>
    <property type="match status" value="1"/>
</dbReference>
<keyword evidence="5" id="KW-1185">Reference proteome</keyword>
<dbReference type="InterPro" id="IPR011761">
    <property type="entry name" value="ATP-grasp"/>
</dbReference>
<evidence type="ECO:0000259" key="3">
    <source>
        <dbReference type="PROSITE" id="PS50975"/>
    </source>
</evidence>
<dbReference type="PANTHER" id="PTHR21621:SF0">
    <property type="entry name" value="BETA-CITRYLGLUTAMATE SYNTHASE B-RELATED"/>
    <property type="match status" value="1"/>
</dbReference>
<feature type="domain" description="ATP-grasp" evidence="3">
    <location>
        <begin position="123"/>
        <end position="297"/>
    </location>
</feature>
<gene>
    <name evidence="4" type="ORF">ACG0Z6_04455</name>
</gene>
<dbReference type="Proteomes" id="UP001606099">
    <property type="component" value="Unassembled WGS sequence"/>
</dbReference>
<sequence length="333" mass="36550">MILIIGRSDDPPITMALQALQEQGAPHQFLELRTLAQDGLQFDLQHGQLQGWLRLAGQRLPLSEVRAIYARLLSPGSRWASPQQAQTVSARAEQLLHWLDVAPCLVVNRPSAMNTNNAKPMQAHWIAASGFAVPETLVSSDAQEVQAFRELHGRVIYKSISGVRSIVRELTEADLPRLQQLRQLPVQFQALVPGEDVRVHVVGSQCLAASIACTAVDYRYGRGEQTARLRPTDLPAEVQARCLTLARELGLSMAGIDLRRTPDGSWVCFEVNPMPAYSYYESHTGLPISTALARCLMAADSSSPEDAHHEHASDGEPHPTQRPRAELGTPSLA</sequence>
<evidence type="ECO:0000313" key="4">
    <source>
        <dbReference type="EMBL" id="MFG6447495.1"/>
    </source>
</evidence>
<dbReference type="InterPro" id="IPR013651">
    <property type="entry name" value="ATP-grasp_RimK-type"/>
</dbReference>
<evidence type="ECO:0000256" key="2">
    <source>
        <dbReference type="SAM" id="MobiDB-lite"/>
    </source>
</evidence>
<dbReference type="GO" id="GO:0016874">
    <property type="term" value="F:ligase activity"/>
    <property type="evidence" value="ECO:0007669"/>
    <property type="project" value="UniProtKB-KW"/>
</dbReference>
<evidence type="ECO:0000313" key="5">
    <source>
        <dbReference type="Proteomes" id="UP001606099"/>
    </source>
</evidence>
<keyword evidence="4" id="KW-0436">Ligase</keyword>
<keyword evidence="1" id="KW-0547">Nucleotide-binding</keyword>